<gene>
    <name evidence="3" type="ORF">RirG_248680</name>
</gene>
<dbReference type="PANTHER" id="PTHR44329">
    <property type="entry name" value="SERINE/THREONINE-PROTEIN KINASE TNNI3K-RELATED"/>
    <property type="match status" value="1"/>
</dbReference>
<reference evidence="3 4" key="1">
    <citation type="submission" date="2014-02" db="EMBL/GenBank/DDBJ databases">
        <title>Single nucleus genome sequencing reveals high similarity among nuclei of an endomycorrhizal fungus.</title>
        <authorList>
            <person name="Lin K."/>
            <person name="Geurts R."/>
            <person name="Zhang Z."/>
            <person name="Limpens E."/>
            <person name="Saunders D.G."/>
            <person name="Mu D."/>
            <person name="Pang E."/>
            <person name="Cao H."/>
            <person name="Cha H."/>
            <person name="Lin T."/>
            <person name="Zhou Q."/>
            <person name="Shang Y."/>
            <person name="Li Y."/>
            <person name="Ivanov S."/>
            <person name="Sharma T."/>
            <person name="Velzen R.V."/>
            <person name="Ruijter N.D."/>
            <person name="Aanen D.K."/>
            <person name="Win J."/>
            <person name="Kamoun S."/>
            <person name="Bisseling T."/>
            <person name="Huang S."/>
        </authorList>
    </citation>
    <scope>NUCLEOTIDE SEQUENCE [LARGE SCALE GENOMIC DNA]</scope>
    <source>
        <strain evidence="4">DAOM197198w</strain>
    </source>
</reference>
<dbReference type="EMBL" id="JEMT01029160">
    <property type="protein sequence ID" value="EXX52927.1"/>
    <property type="molecule type" value="Genomic_DNA"/>
</dbReference>
<evidence type="ECO:0000313" key="3">
    <source>
        <dbReference type="EMBL" id="EXX52927.1"/>
    </source>
</evidence>
<dbReference type="InterPro" id="IPR000719">
    <property type="entry name" value="Prot_kinase_dom"/>
</dbReference>
<dbReference type="SMR" id="A0A015I759"/>
<dbReference type="AlphaFoldDB" id="A0A015I759"/>
<protein>
    <submittedName>
        <fullName evidence="3">Cmk2p</fullName>
    </submittedName>
</protein>
<dbReference type="Gene3D" id="1.10.510.10">
    <property type="entry name" value="Transferase(Phosphotransferase) domain 1"/>
    <property type="match status" value="1"/>
</dbReference>
<dbReference type="InterPro" id="IPR001245">
    <property type="entry name" value="Ser-Thr/Tyr_kinase_cat_dom"/>
</dbReference>
<sequence length="558" mass="65546">MSTIIRRGLINETVSRACSLTDYNIRTDMHKQFEFRKQFILDDKILTDDEKTLAIRIINEFYDQNKVLSNSGIKRICENCDQECLATLYCEFCVQNFLKLNFKNWTSGNYDIDNLIQKCQLETLMPSKVIEWISYKNLRDIKYLTKGGFSEIYTARWINGYYKQWDSKNLQLKRFGTIRVILKRLENVESASQSWYEEAKSHLTINNKHTTIVKCFGLTRDIPNGNYMLVMMEMDMDLRKYLQINNQLTWKQKIRIAFEIIDSLFFIHLEKAIHRDLHSGNILYSKYNDRWFISDLGFCGPTDKSSKSIYGNLPYIAPEVINGKGYTFKSDIYSVAILMWEISTGYSPFIDYEHNDYELAMNIIDGMRPEIASDTPLEYKSLMKQCWDDNPSNRLDIQSLREKMNEIHLLYQNMPNEVFQAKKLNNIEIKISDTSSRLFTSKIYQFDNLLDRKNTTEAIYSKVYDFSIPDNIDDFNNSSNLRVNKTSRISSNFKGINKGLSKVFKPLKISSKDDIRNDHKKVIMRRTKGSVNDDDEIHNNPNLHSEDQDEFEIPEDGF</sequence>
<evidence type="ECO:0000259" key="2">
    <source>
        <dbReference type="PROSITE" id="PS50011"/>
    </source>
</evidence>
<evidence type="ECO:0000313" key="4">
    <source>
        <dbReference type="Proteomes" id="UP000022910"/>
    </source>
</evidence>
<dbReference type="OrthoDB" id="1890790at2759"/>
<evidence type="ECO:0000256" key="1">
    <source>
        <dbReference type="SAM" id="MobiDB-lite"/>
    </source>
</evidence>
<dbReference type="PROSITE" id="PS50011">
    <property type="entry name" value="PROTEIN_KINASE_DOM"/>
    <property type="match status" value="1"/>
</dbReference>
<dbReference type="GO" id="GO:0004674">
    <property type="term" value="F:protein serine/threonine kinase activity"/>
    <property type="evidence" value="ECO:0007669"/>
    <property type="project" value="TreeGrafter"/>
</dbReference>
<dbReference type="Proteomes" id="UP000022910">
    <property type="component" value="Unassembled WGS sequence"/>
</dbReference>
<feature type="domain" description="Protein kinase" evidence="2">
    <location>
        <begin position="138"/>
        <end position="411"/>
    </location>
</feature>
<dbReference type="HOGENOM" id="CLU_000288_7_34_1"/>
<feature type="region of interest" description="Disordered" evidence="1">
    <location>
        <begin position="527"/>
        <end position="558"/>
    </location>
</feature>
<dbReference type="InterPro" id="IPR051681">
    <property type="entry name" value="Ser/Thr_Kinases-Pseudokinases"/>
</dbReference>
<proteinExistence type="predicted"/>
<name>A0A015I759_RHIIW</name>
<accession>A0A015I759</accession>
<comment type="caution">
    <text evidence="3">The sequence shown here is derived from an EMBL/GenBank/DDBJ whole genome shotgun (WGS) entry which is preliminary data.</text>
</comment>
<organism evidence="3 4">
    <name type="scientific">Rhizophagus irregularis (strain DAOM 197198w)</name>
    <name type="common">Glomus intraradices</name>
    <dbReference type="NCBI Taxonomy" id="1432141"/>
    <lineage>
        <taxon>Eukaryota</taxon>
        <taxon>Fungi</taxon>
        <taxon>Fungi incertae sedis</taxon>
        <taxon>Mucoromycota</taxon>
        <taxon>Glomeromycotina</taxon>
        <taxon>Glomeromycetes</taxon>
        <taxon>Glomerales</taxon>
        <taxon>Glomeraceae</taxon>
        <taxon>Rhizophagus</taxon>
    </lineage>
</organism>
<dbReference type="SUPFAM" id="SSF56112">
    <property type="entry name" value="Protein kinase-like (PK-like)"/>
    <property type="match status" value="1"/>
</dbReference>
<keyword evidence="4" id="KW-1185">Reference proteome</keyword>
<feature type="compositionally biased region" description="Acidic residues" evidence="1">
    <location>
        <begin position="547"/>
        <end position="558"/>
    </location>
</feature>
<dbReference type="GO" id="GO:0005524">
    <property type="term" value="F:ATP binding"/>
    <property type="evidence" value="ECO:0007669"/>
    <property type="project" value="InterPro"/>
</dbReference>
<dbReference type="InterPro" id="IPR011009">
    <property type="entry name" value="Kinase-like_dom_sf"/>
</dbReference>
<dbReference type="Pfam" id="PF07714">
    <property type="entry name" value="PK_Tyr_Ser-Thr"/>
    <property type="match status" value="1"/>
</dbReference>